<evidence type="ECO:0008006" key="10">
    <source>
        <dbReference type="Google" id="ProtNLM"/>
    </source>
</evidence>
<dbReference type="Gene3D" id="2.120.10.30">
    <property type="entry name" value="TolB, C-terminal domain"/>
    <property type="match status" value="1"/>
</dbReference>
<dbReference type="InterPro" id="IPR011042">
    <property type="entry name" value="6-blade_b-propeller_TolB-like"/>
</dbReference>
<dbReference type="SMART" id="SM00184">
    <property type="entry name" value="RING"/>
    <property type="match status" value="1"/>
</dbReference>
<keyword evidence="2 4" id="KW-0863">Zinc-finger</keyword>
<dbReference type="SUPFAM" id="SSF57845">
    <property type="entry name" value="B-box zinc-binding domain"/>
    <property type="match status" value="1"/>
</dbReference>
<dbReference type="SUPFAM" id="SSF57850">
    <property type="entry name" value="RING/U-box"/>
    <property type="match status" value="1"/>
</dbReference>
<evidence type="ECO:0000256" key="5">
    <source>
        <dbReference type="SAM" id="MobiDB-lite"/>
    </source>
</evidence>
<dbReference type="GO" id="GO:0061630">
    <property type="term" value="F:ubiquitin protein ligase activity"/>
    <property type="evidence" value="ECO:0007669"/>
    <property type="project" value="TreeGrafter"/>
</dbReference>
<feature type="domain" description="B box-type" evidence="7">
    <location>
        <begin position="170"/>
        <end position="209"/>
    </location>
</feature>
<dbReference type="SUPFAM" id="SSF101898">
    <property type="entry name" value="NHL repeat"/>
    <property type="match status" value="1"/>
</dbReference>
<keyword evidence="3" id="KW-0862">Zinc</keyword>
<evidence type="ECO:0000313" key="8">
    <source>
        <dbReference type="EnsemblMetazoa" id="G34960.6:cds"/>
    </source>
</evidence>
<dbReference type="PROSITE" id="PS00518">
    <property type="entry name" value="ZF_RING_1"/>
    <property type="match status" value="1"/>
</dbReference>
<dbReference type="GO" id="GO:0008270">
    <property type="term" value="F:zinc ion binding"/>
    <property type="evidence" value="ECO:0007669"/>
    <property type="project" value="UniProtKB-KW"/>
</dbReference>
<reference evidence="8" key="1">
    <citation type="submission" date="2022-08" db="UniProtKB">
        <authorList>
            <consortium name="EnsemblMetazoa"/>
        </authorList>
    </citation>
    <scope>IDENTIFICATION</scope>
    <source>
        <strain evidence="8">05x7-T-G4-1.051#20</strain>
    </source>
</reference>
<feature type="region of interest" description="Disordered" evidence="5">
    <location>
        <begin position="385"/>
        <end position="413"/>
    </location>
</feature>
<feature type="compositionally biased region" description="Basic and acidic residues" evidence="5">
    <location>
        <begin position="392"/>
        <end position="413"/>
    </location>
</feature>
<dbReference type="Pfam" id="PF00643">
    <property type="entry name" value="zf-B_box"/>
    <property type="match status" value="1"/>
</dbReference>
<dbReference type="PROSITE" id="PS50089">
    <property type="entry name" value="ZF_RING_2"/>
    <property type="match status" value="1"/>
</dbReference>
<evidence type="ECO:0000313" key="9">
    <source>
        <dbReference type="Proteomes" id="UP000005408"/>
    </source>
</evidence>
<evidence type="ECO:0000256" key="2">
    <source>
        <dbReference type="ARBA" id="ARBA00022771"/>
    </source>
</evidence>
<dbReference type="EnsemblMetazoa" id="G34960.6">
    <property type="protein sequence ID" value="G34960.6:cds"/>
    <property type="gene ID" value="G34960"/>
</dbReference>
<dbReference type="InterPro" id="IPR017907">
    <property type="entry name" value="Znf_RING_CS"/>
</dbReference>
<feature type="domain" description="RING-type" evidence="6">
    <location>
        <begin position="24"/>
        <end position="69"/>
    </location>
</feature>
<evidence type="ECO:0000259" key="6">
    <source>
        <dbReference type="PROSITE" id="PS50089"/>
    </source>
</evidence>
<dbReference type="AlphaFoldDB" id="A0A8W8MT43"/>
<sequence>MHERHRFTLFISCSNKMDSNFVTCKLCAKNLTSPCHLDCLHDFCRDCIQKELTQTFSSKLSAYSCPVCKQLTATKNKSSEKWAEQLPPSDFVGALAEVHRLKNEDVLCTPCKRKRKSTTGSKWCRSCHEALCKSCVEVHDSLKTTMKHEMMDLNEAKTSETKSLVYGPNCTIHDHQGLTLFCEDHDELICPLCAGAKHKECQQIRTVNEEVKAKSYEFQEASSKSSSQLQIAKKALVSTRSSISEVDSTFPNLRDKIRSVRNRVDEILSKCEKKSTEELGRLENEYRGKLEQDIQKLESLNAESSHTNQLLDHVKRFGTDGHILQCMQQVQERSKSNSEAFEEYRELKKLPKVSFAINRQLDEVLRSLSTLGDIVIDAEDLESKKSSSTKNGLDDNNRKSPERSYPKEHREFSVRTRSDENACVITGILSLPTLDWVFCDKGNSKLKLFDRQFQMKSEHIMQQSPFDVTLMEDQIIAVTIPENMKILIYKIMAGINLQEEIKTKDRCFGISYTSSENKFVVTCPYGSPASLRLLSRNGEELMNLIPEENHGSLFLRPMYVRFDASGNSLLVSDSQRNRVTAITRSVYRRFHYTHSNMKGPRGLALAANGDLFVVGWGSDSVHRVDDAGRFREEVLCRHDGICSPQAVCVSFDQSQFALSLDDVSCKSDFILIFSV</sequence>
<accession>A0A8W8MT43</accession>
<dbReference type="InterPro" id="IPR013083">
    <property type="entry name" value="Znf_RING/FYVE/PHD"/>
</dbReference>
<feature type="domain" description="B box-type" evidence="7">
    <location>
        <begin position="103"/>
        <end position="153"/>
    </location>
</feature>
<dbReference type="CDD" id="cd19756">
    <property type="entry name" value="Bbox2"/>
    <property type="match status" value="1"/>
</dbReference>
<dbReference type="Proteomes" id="UP000005408">
    <property type="component" value="Unassembled WGS sequence"/>
</dbReference>
<name>A0A8W8MT43_MAGGI</name>
<evidence type="ECO:0000256" key="1">
    <source>
        <dbReference type="ARBA" id="ARBA00022723"/>
    </source>
</evidence>
<keyword evidence="1" id="KW-0479">Metal-binding</keyword>
<evidence type="ECO:0000259" key="7">
    <source>
        <dbReference type="PROSITE" id="PS50119"/>
    </source>
</evidence>
<dbReference type="Gene3D" id="3.30.160.60">
    <property type="entry name" value="Classic Zinc Finger"/>
    <property type="match status" value="1"/>
</dbReference>
<evidence type="ECO:0000256" key="3">
    <source>
        <dbReference type="ARBA" id="ARBA00022833"/>
    </source>
</evidence>
<proteinExistence type="predicted"/>
<protein>
    <recommendedName>
        <fullName evidence="10">Tripartite motif-containing protein 45</fullName>
    </recommendedName>
</protein>
<keyword evidence="9" id="KW-1185">Reference proteome</keyword>
<dbReference type="InterPro" id="IPR001841">
    <property type="entry name" value="Znf_RING"/>
</dbReference>
<dbReference type="Gene3D" id="3.30.40.10">
    <property type="entry name" value="Zinc/RING finger domain, C3HC4 (zinc finger)"/>
    <property type="match status" value="1"/>
</dbReference>
<dbReference type="PANTHER" id="PTHR25462">
    <property type="entry name" value="BONUS, ISOFORM C-RELATED"/>
    <property type="match status" value="1"/>
</dbReference>
<dbReference type="PANTHER" id="PTHR25462:SF305">
    <property type="entry name" value="RING-TYPE DOMAIN-CONTAINING PROTEIN"/>
    <property type="match status" value="1"/>
</dbReference>
<evidence type="ECO:0000256" key="4">
    <source>
        <dbReference type="PROSITE-ProRule" id="PRU00024"/>
    </source>
</evidence>
<dbReference type="GO" id="GO:0005654">
    <property type="term" value="C:nucleoplasm"/>
    <property type="evidence" value="ECO:0007669"/>
    <property type="project" value="TreeGrafter"/>
</dbReference>
<organism evidence="8 9">
    <name type="scientific">Magallana gigas</name>
    <name type="common">Pacific oyster</name>
    <name type="synonym">Crassostrea gigas</name>
    <dbReference type="NCBI Taxonomy" id="29159"/>
    <lineage>
        <taxon>Eukaryota</taxon>
        <taxon>Metazoa</taxon>
        <taxon>Spiralia</taxon>
        <taxon>Lophotrochozoa</taxon>
        <taxon>Mollusca</taxon>
        <taxon>Bivalvia</taxon>
        <taxon>Autobranchia</taxon>
        <taxon>Pteriomorphia</taxon>
        <taxon>Ostreida</taxon>
        <taxon>Ostreoidea</taxon>
        <taxon>Ostreidae</taxon>
        <taxon>Magallana</taxon>
    </lineage>
</organism>
<dbReference type="PROSITE" id="PS50119">
    <property type="entry name" value="ZF_BBOX"/>
    <property type="match status" value="2"/>
</dbReference>
<dbReference type="InterPro" id="IPR000315">
    <property type="entry name" value="Znf_B-box"/>
</dbReference>
<dbReference type="InterPro" id="IPR047153">
    <property type="entry name" value="TRIM45/56/19-like"/>
</dbReference>